<evidence type="ECO:0000313" key="15">
    <source>
        <dbReference type="Proteomes" id="UP000812440"/>
    </source>
</evidence>
<evidence type="ECO:0000256" key="1">
    <source>
        <dbReference type="ARBA" id="ARBA00004236"/>
    </source>
</evidence>
<keyword evidence="15" id="KW-1185">Reference proteome</keyword>
<evidence type="ECO:0000256" key="4">
    <source>
        <dbReference type="ARBA" id="ARBA00022692"/>
    </source>
</evidence>
<organism evidence="14 15">
    <name type="scientific">Hymenochirus boettgeri</name>
    <name type="common">Congo dwarf clawed frog</name>
    <dbReference type="NCBI Taxonomy" id="247094"/>
    <lineage>
        <taxon>Eukaryota</taxon>
        <taxon>Metazoa</taxon>
        <taxon>Chordata</taxon>
        <taxon>Craniata</taxon>
        <taxon>Vertebrata</taxon>
        <taxon>Euteleostomi</taxon>
        <taxon>Amphibia</taxon>
        <taxon>Batrachia</taxon>
        <taxon>Anura</taxon>
        <taxon>Pipoidea</taxon>
        <taxon>Pipidae</taxon>
        <taxon>Pipinae</taxon>
        <taxon>Hymenochirus</taxon>
    </lineage>
</organism>
<evidence type="ECO:0000256" key="11">
    <source>
        <dbReference type="ARBA" id="ARBA00023180"/>
    </source>
</evidence>
<keyword evidence="4" id="KW-0812">Transmembrane</keyword>
<dbReference type="GO" id="GO:0009986">
    <property type="term" value="C:cell surface"/>
    <property type="evidence" value="ECO:0007669"/>
    <property type="project" value="TreeGrafter"/>
</dbReference>
<keyword evidence="9" id="KW-1133">Transmembrane helix</keyword>
<dbReference type="PANTHER" id="PTHR14139:SF5">
    <property type="entry name" value="CALSYNTENIN-3"/>
    <property type="match status" value="1"/>
</dbReference>
<dbReference type="GO" id="GO:0045211">
    <property type="term" value="C:postsynaptic membrane"/>
    <property type="evidence" value="ECO:0007669"/>
    <property type="project" value="TreeGrafter"/>
</dbReference>
<dbReference type="EMBL" id="JAACNH010002722">
    <property type="protein sequence ID" value="KAG8429799.1"/>
    <property type="molecule type" value="Genomic_DNA"/>
</dbReference>
<keyword evidence="10" id="KW-0472">Membrane</keyword>
<dbReference type="Proteomes" id="UP000812440">
    <property type="component" value="Unassembled WGS sequence"/>
</dbReference>
<comment type="caution">
    <text evidence="14">The sequence shown here is derived from an EMBL/GenBank/DDBJ whole genome shotgun (WGS) entry which is preliminary data.</text>
</comment>
<gene>
    <name evidence="14" type="ORF">GDO86_019183</name>
</gene>
<accession>A0A8T2IB62</accession>
<proteinExistence type="predicted"/>
<dbReference type="AlphaFoldDB" id="A0A8T2IB62"/>
<evidence type="ECO:0000256" key="9">
    <source>
        <dbReference type="ARBA" id="ARBA00022989"/>
    </source>
</evidence>
<evidence type="ECO:0000256" key="2">
    <source>
        <dbReference type="ARBA" id="ARBA00004479"/>
    </source>
</evidence>
<evidence type="ECO:0000256" key="10">
    <source>
        <dbReference type="ARBA" id="ARBA00023136"/>
    </source>
</evidence>
<dbReference type="PANTHER" id="PTHR14139">
    <property type="entry name" value="CALSYNTENIN"/>
    <property type="match status" value="1"/>
</dbReference>
<feature type="region of interest" description="Disordered" evidence="12">
    <location>
        <begin position="64"/>
        <end position="85"/>
    </location>
</feature>
<evidence type="ECO:0000256" key="6">
    <source>
        <dbReference type="ARBA" id="ARBA00022737"/>
    </source>
</evidence>
<evidence type="ECO:0000256" key="5">
    <source>
        <dbReference type="ARBA" id="ARBA00022729"/>
    </source>
</evidence>
<reference evidence="14" key="1">
    <citation type="thesis" date="2020" institute="ProQuest LLC" country="789 East Eisenhower Parkway, Ann Arbor, MI, USA">
        <title>Comparative Genomics and Chromosome Evolution.</title>
        <authorList>
            <person name="Mudd A.B."/>
        </authorList>
    </citation>
    <scope>NUCLEOTIDE SEQUENCE</scope>
    <source>
        <strain evidence="14">Female2</strain>
        <tissue evidence="14">Blood</tissue>
    </source>
</reference>
<feature type="domain" description="Calsyntenin C-terminal" evidence="13">
    <location>
        <begin position="2"/>
        <end position="61"/>
    </location>
</feature>
<dbReference type="GO" id="GO:0007155">
    <property type="term" value="P:cell adhesion"/>
    <property type="evidence" value="ECO:0007669"/>
    <property type="project" value="UniProtKB-KW"/>
</dbReference>
<keyword evidence="7" id="KW-0106">Calcium</keyword>
<protein>
    <recommendedName>
        <fullName evidence="13">Calsyntenin C-terminal domain-containing protein</fullName>
    </recommendedName>
</protein>
<name>A0A8T2IB62_9PIPI</name>
<keyword evidence="3" id="KW-1003">Cell membrane</keyword>
<evidence type="ECO:0000256" key="3">
    <source>
        <dbReference type="ARBA" id="ARBA00022475"/>
    </source>
</evidence>
<dbReference type="Pfam" id="PF19699">
    <property type="entry name" value="CLSTN_C"/>
    <property type="match status" value="1"/>
</dbReference>
<keyword evidence="8" id="KW-0130">Cell adhesion</keyword>
<keyword evidence="6" id="KW-0677">Repeat</keyword>
<dbReference type="OrthoDB" id="10012272at2759"/>
<evidence type="ECO:0000313" key="14">
    <source>
        <dbReference type="EMBL" id="KAG8429799.1"/>
    </source>
</evidence>
<sequence>MVIIIVCVGFLALIVTLGLSRIHSVQQKSGSDGSELEGGNQRDTFWEDSAMTITVNPMETLQNRGLVAGQKDSVSDPAEPKDESH</sequence>
<comment type="subcellular location">
    <subcellularLocation>
        <location evidence="1">Cell membrane</location>
    </subcellularLocation>
    <subcellularLocation>
        <location evidence="2">Membrane</location>
        <topology evidence="2">Single-pass type I membrane protein</topology>
    </subcellularLocation>
</comment>
<keyword evidence="5" id="KW-0732">Signal</keyword>
<dbReference type="GO" id="GO:0051965">
    <property type="term" value="P:positive regulation of synapse assembly"/>
    <property type="evidence" value="ECO:0007669"/>
    <property type="project" value="TreeGrafter"/>
</dbReference>
<evidence type="ECO:0000256" key="7">
    <source>
        <dbReference type="ARBA" id="ARBA00022837"/>
    </source>
</evidence>
<evidence type="ECO:0000259" key="13">
    <source>
        <dbReference type="Pfam" id="PF19699"/>
    </source>
</evidence>
<dbReference type="InterPro" id="IPR045588">
    <property type="entry name" value="CLSTN_C"/>
</dbReference>
<evidence type="ECO:0000256" key="8">
    <source>
        <dbReference type="ARBA" id="ARBA00022889"/>
    </source>
</evidence>
<keyword evidence="11" id="KW-0325">Glycoprotein</keyword>
<evidence type="ECO:0000256" key="12">
    <source>
        <dbReference type="SAM" id="MobiDB-lite"/>
    </source>
</evidence>
<dbReference type="GO" id="GO:0050806">
    <property type="term" value="P:positive regulation of synaptic transmission"/>
    <property type="evidence" value="ECO:0007669"/>
    <property type="project" value="TreeGrafter"/>
</dbReference>